<name>A0A243W5I1_9BACT</name>
<evidence type="ECO:0000313" key="1">
    <source>
        <dbReference type="EMBL" id="OUJ68767.1"/>
    </source>
</evidence>
<organism evidence="1 2">
    <name type="scientific">Hymenobacter crusticola</name>
    <dbReference type="NCBI Taxonomy" id="1770526"/>
    <lineage>
        <taxon>Bacteria</taxon>
        <taxon>Pseudomonadati</taxon>
        <taxon>Bacteroidota</taxon>
        <taxon>Cytophagia</taxon>
        <taxon>Cytophagales</taxon>
        <taxon>Hymenobacteraceae</taxon>
        <taxon>Hymenobacter</taxon>
    </lineage>
</organism>
<dbReference type="EMBL" id="MTSE01000043">
    <property type="protein sequence ID" value="OUJ68767.1"/>
    <property type="molecule type" value="Genomic_DNA"/>
</dbReference>
<gene>
    <name evidence="1" type="ORF">BXP70_27425</name>
</gene>
<protein>
    <submittedName>
        <fullName evidence="1">Uncharacterized protein</fullName>
    </submittedName>
</protein>
<proteinExistence type="predicted"/>
<evidence type="ECO:0000313" key="2">
    <source>
        <dbReference type="Proteomes" id="UP000194873"/>
    </source>
</evidence>
<dbReference type="AlphaFoldDB" id="A0A243W5I1"/>
<reference evidence="1 2" key="1">
    <citation type="submission" date="2017-01" db="EMBL/GenBank/DDBJ databases">
        <title>A new Hymenobacter.</title>
        <authorList>
            <person name="Liang Y."/>
            <person name="Feng F."/>
        </authorList>
    </citation>
    <scope>NUCLEOTIDE SEQUENCE [LARGE SCALE GENOMIC DNA]</scope>
    <source>
        <strain evidence="1">MIMBbqt21</strain>
    </source>
</reference>
<comment type="caution">
    <text evidence="1">The sequence shown here is derived from an EMBL/GenBank/DDBJ whole genome shotgun (WGS) entry which is preliminary data.</text>
</comment>
<dbReference type="Proteomes" id="UP000194873">
    <property type="component" value="Unassembled WGS sequence"/>
</dbReference>
<sequence length="202" mass="22841">MVIELIEQRLYDAYLPREDQQVIWQHFATVDHLEPTAADSQWHHAQKVHFQQQLYQDTVRFQTFYLRTVGAYTAQLAGLPTQFTALQAGPKILARLAARITALTPQSPQAVLDSLNTVQRHMPAQEFQLCTAKLLPLPATQRAHEAGGTITLSSVVFNAPQDQALLAYGWQCGPRCGFGEVLWVEKVNGRWHIKQAEQIWIA</sequence>
<accession>A0A243W5I1</accession>
<keyword evidence="2" id="KW-1185">Reference proteome</keyword>